<dbReference type="HOGENOM" id="CLU_833867_0_0_11"/>
<dbReference type="KEGG" id="rer:RER_pREC1-00940"/>
<name>Q3L8X8_RHOE4</name>
<dbReference type="EMBL" id="AP008932">
    <property type="protein sequence ID" value="BAE46335.1"/>
    <property type="molecule type" value="Genomic_DNA"/>
</dbReference>
<organism evidence="1 2">
    <name type="scientific">Rhodococcus erythropolis (strain PR4 / NBRC 100887)</name>
    <dbReference type="NCBI Taxonomy" id="234621"/>
    <lineage>
        <taxon>Bacteria</taxon>
        <taxon>Bacillati</taxon>
        <taxon>Actinomycetota</taxon>
        <taxon>Actinomycetes</taxon>
        <taxon>Mycobacteriales</taxon>
        <taxon>Nocardiaceae</taxon>
        <taxon>Rhodococcus</taxon>
        <taxon>Rhodococcus erythropolis group</taxon>
    </lineage>
</organism>
<keyword evidence="1" id="KW-0614">Plasmid</keyword>
<accession>Q3L8X8</accession>
<evidence type="ECO:0000313" key="1">
    <source>
        <dbReference type="EMBL" id="BAE46335.1"/>
    </source>
</evidence>
<dbReference type="Proteomes" id="UP000002204">
    <property type="component" value="Plasmid pREC1"/>
</dbReference>
<geneLocation type="plasmid" evidence="1 2">
    <name>pREC1</name>
</geneLocation>
<proteinExistence type="predicted"/>
<reference evidence="1 2" key="2">
    <citation type="journal article" date="2006" name="Environ. Microbiol.">
        <title>Sequence analysis of three plasmids harboured in Rhodococcus erythropolis strain PR4.</title>
        <authorList>
            <person name="Sekine M."/>
            <person name="Tanikawa S."/>
            <person name="Omata S."/>
            <person name="Saito M."/>
            <person name="Fujisawa T."/>
            <person name="Tsukatani N."/>
            <person name="Tajima T."/>
            <person name="Sekigawa T."/>
            <person name="Kosugi H."/>
            <person name="Matsuo Y."/>
            <person name="Nishiko R."/>
            <person name="Imamura K."/>
            <person name="Ito M."/>
            <person name="Narita H."/>
            <person name="Tago S."/>
            <person name="Fujita N."/>
            <person name="Harayama S."/>
        </authorList>
    </citation>
    <scope>NUCLEOTIDE SEQUENCE [LARGE SCALE GENOMIC DNA]</scope>
    <source>
        <strain evidence="2">PR4 / NBRC 100887</strain>
        <plasmid evidence="1 2">pREC1</plasmid>
    </source>
</reference>
<reference evidence="2" key="1">
    <citation type="submission" date="2005-03" db="EMBL/GenBank/DDBJ databases">
        <title>Comparison of the complete genome sequences of Rhodococcus erythropolis PR4 and Rhodococcus opacus B4.</title>
        <authorList>
            <person name="Takarada H."/>
            <person name="Sekine M."/>
            <person name="Hosoyama A."/>
            <person name="Yamada R."/>
            <person name="Fujisawa T."/>
            <person name="Omata S."/>
            <person name="Shimizu A."/>
            <person name="Tsukatani N."/>
            <person name="Tanikawa S."/>
            <person name="Fujita N."/>
            <person name="Harayama S."/>
        </authorList>
    </citation>
    <scope>NUCLEOTIDE SEQUENCE [LARGE SCALE GENOMIC DNA]</scope>
    <source>
        <strain evidence="2">PR4 / NBRC 100887</strain>
        <plasmid evidence="2">pREC1</plasmid>
    </source>
</reference>
<dbReference type="AlphaFoldDB" id="Q3L8X8"/>
<sequence>MTLRLRMGELETLTTIHPLGLTEIGYRPDLTQAEAFARGRGVYKLNAENVLLEEELFVTNLEADILAVATITGVTKYRDRRAVEGRLVLDHERVGTKITVPHRSQNPVSYADENGGWQHSGAQARWIYVRALVDLADERIRLYDQEIRTAAASGLTDEDAAEAADQAMEAGPNAALIHPDGSWHLISSSNPSGAGLSETWAAQGYVDELRLEDLGDVDVDACRYMLTRAGAAAVLDSFPASEVEQPLLDAWSRKNEIEADRARQTAIMAAWWWSRRDEGLNTELVSILRPEGITLADINDADKINAALHSGSEIPELVDELVAWCTKASRTLS</sequence>
<gene>
    <name evidence="1" type="ordered locus">RER_pREC1-00940</name>
</gene>
<evidence type="ECO:0000313" key="2">
    <source>
        <dbReference type="Proteomes" id="UP000002204"/>
    </source>
</evidence>
<dbReference type="RefSeq" id="WP_011331239.1">
    <property type="nucleotide sequence ID" value="NC_007486.1"/>
</dbReference>
<protein>
    <submittedName>
        <fullName evidence="1">Uncharacterized protein</fullName>
    </submittedName>
</protein>
<dbReference type="eggNOG" id="ENOG5031SW7">
    <property type="taxonomic scope" value="Bacteria"/>
</dbReference>